<feature type="transmembrane region" description="Helical" evidence="9">
    <location>
        <begin position="333"/>
        <end position="354"/>
    </location>
</feature>
<dbReference type="FunFam" id="1.20.1740.10:FF:000001">
    <property type="entry name" value="Amino acid permease"/>
    <property type="match status" value="1"/>
</dbReference>
<dbReference type="PANTHER" id="PTHR43495">
    <property type="entry name" value="GABA PERMEASE"/>
    <property type="match status" value="1"/>
</dbReference>
<evidence type="ECO:0000256" key="5">
    <source>
        <dbReference type="ARBA" id="ARBA00022970"/>
    </source>
</evidence>
<sequence>MSTTSPDREQPRLNRSLRNRHMSMIAIGGAIGAGLFVGSGSVIKTAGPAAIISYCLAGALVLCTMRMLGEMVVARPSTGSFSDYARTAIGPWAGFTIGWLYWYYYVIIVAVEAVAGAAILHNWIDVPLWVLAMGLMAVMTATNLFSVKSFGEFEFWFSSVKVAAIVAFLIVGGLHVFGVWPGSSLDFSHLTAHGGFAPNGTTAIFSAIVVVIFAFGGAEIVTIAAAESKEPQRSVARATTGIIWRIILFYVGSIVLVVTIVPWDSAKVLASPYVAAWNAIGLKGAGTVMDVVILTAVLSVLNSSVYVSSRMLFALASHGDAPQWSVKTNKRQVPVRAILAGTAVGWISVILAYVSPDTVFSFLVNSSGAVAIFMYLMIGVSQLRMRRRLEREDPGRLTLRMWLHPYLTWLVMAGFAAVLVAMAVIDDQRAQLFTSLGSLAVVLLAYTARRAFGPRRAAAAPDTPDADDATTDREAHSVSAT</sequence>
<evidence type="ECO:0000256" key="4">
    <source>
        <dbReference type="ARBA" id="ARBA00022692"/>
    </source>
</evidence>
<feature type="transmembrane region" description="Helical" evidence="9">
    <location>
        <begin position="430"/>
        <end position="448"/>
    </location>
</feature>
<keyword evidence="5" id="KW-0029">Amino-acid transport</keyword>
<evidence type="ECO:0000256" key="8">
    <source>
        <dbReference type="SAM" id="MobiDB-lite"/>
    </source>
</evidence>
<dbReference type="InterPro" id="IPR004840">
    <property type="entry name" value="Amino_acid_permease_CS"/>
</dbReference>
<feature type="transmembrane region" description="Helical" evidence="9">
    <location>
        <begin position="242"/>
        <end position="263"/>
    </location>
</feature>
<feature type="transmembrane region" description="Helical" evidence="9">
    <location>
        <begin position="21"/>
        <end position="43"/>
    </location>
</feature>
<evidence type="ECO:0000256" key="9">
    <source>
        <dbReference type="SAM" id="Phobius"/>
    </source>
</evidence>
<gene>
    <name evidence="11" type="ORF">SCA03_04860</name>
</gene>
<dbReference type="Proteomes" id="UP000319210">
    <property type="component" value="Unassembled WGS sequence"/>
</dbReference>
<keyword evidence="4 9" id="KW-0812">Transmembrane</keyword>
<evidence type="ECO:0000256" key="6">
    <source>
        <dbReference type="ARBA" id="ARBA00022989"/>
    </source>
</evidence>
<keyword evidence="6 9" id="KW-1133">Transmembrane helix</keyword>
<dbReference type="Pfam" id="PF00324">
    <property type="entry name" value="AA_permease"/>
    <property type="match status" value="1"/>
</dbReference>
<keyword evidence="7 9" id="KW-0472">Membrane</keyword>
<dbReference type="RefSeq" id="WP_187767651.1">
    <property type="nucleotide sequence ID" value="NZ_BJMM01000002.1"/>
</dbReference>
<keyword evidence="3" id="KW-0813">Transport</keyword>
<dbReference type="AlphaFoldDB" id="A0A4Y3QRL6"/>
<reference evidence="11 12" key="1">
    <citation type="submission" date="2019-06" db="EMBL/GenBank/DDBJ databases">
        <title>Whole genome shotgun sequence of Streptomyces cacaoi subsp. cacaoi NBRC 12748.</title>
        <authorList>
            <person name="Hosoyama A."/>
            <person name="Uohara A."/>
            <person name="Ohji S."/>
            <person name="Ichikawa N."/>
        </authorList>
    </citation>
    <scope>NUCLEOTIDE SEQUENCE [LARGE SCALE GENOMIC DNA]</scope>
    <source>
        <strain evidence="11 12">NBRC 12748</strain>
    </source>
</reference>
<dbReference type="PROSITE" id="PS00218">
    <property type="entry name" value="AMINO_ACID_PERMEASE_1"/>
    <property type="match status" value="1"/>
</dbReference>
<feature type="transmembrane region" description="Helical" evidence="9">
    <location>
        <begin position="200"/>
        <end position="221"/>
    </location>
</feature>
<feature type="domain" description="Amino acid permease/ SLC12A" evidence="10">
    <location>
        <begin position="21"/>
        <end position="445"/>
    </location>
</feature>
<feature type="compositionally biased region" description="Basic and acidic residues" evidence="8">
    <location>
        <begin position="470"/>
        <end position="481"/>
    </location>
</feature>
<evidence type="ECO:0000259" key="10">
    <source>
        <dbReference type="Pfam" id="PF00324"/>
    </source>
</evidence>
<evidence type="ECO:0000313" key="12">
    <source>
        <dbReference type="Proteomes" id="UP000319210"/>
    </source>
</evidence>
<proteinExistence type="inferred from homology"/>
<organism evidence="11 12">
    <name type="scientific">Streptomyces cacaoi</name>
    <dbReference type="NCBI Taxonomy" id="1898"/>
    <lineage>
        <taxon>Bacteria</taxon>
        <taxon>Bacillati</taxon>
        <taxon>Actinomycetota</taxon>
        <taxon>Actinomycetes</taxon>
        <taxon>Kitasatosporales</taxon>
        <taxon>Streptomycetaceae</taxon>
        <taxon>Streptomyces</taxon>
    </lineage>
</organism>
<evidence type="ECO:0000256" key="3">
    <source>
        <dbReference type="ARBA" id="ARBA00022448"/>
    </source>
</evidence>
<name>A0A4Y3QRL6_STRCI</name>
<feature type="transmembrane region" description="Helical" evidence="9">
    <location>
        <begin position="126"/>
        <end position="147"/>
    </location>
</feature>
<dbReference type="PIRSF" id="PIRSF006060">
    <property type="entry name" value="AA_transporter"/>
    <property type="match status" value="1"/>
</dbReference>
<dbReference type="PANTHER" id="PTHR43495:SF5">
    <property type="entry name" value="GAMMA-AMINOBUTYRIC ACID PERMEASE"/>
    <property type="match status" value="1"/>
</dbReference>
<dbReference type="GO" id="GO:0006865">
    <property type="term" value="P:amino acid transport"/>
    <property type="evidence" value="ECO:0007669"/>
    <property type="project" value="UniProtKB-KW"/>
</dbReference>
<comment type="caution">
    <text evidence="11">The sequence shown here is derived from an EMBL/GenBank/DDBJ whole genome shotgun (WGS) entry which is preliminary data.</text>
</comment>
<accession>A0A4Y3QRL6</accession>
<evidence type="ECO:0000256" key="1">
    <source>
        <dbReference type="ARBA" id="ARBA00004141"/>
    </source>
</evidence>
<dbReference type="InterPro" id="IPR004841">
    <property type="entry name" value="AA-permease/SLC12A_dom"/>
</dbReference>
<feature type="transmembrane region" description="Helical" evidence="9">
    <location>
        <begin position="49"/>
        <end position="68"/>
    </location>
</feature>
<comment type="similarity">
    <text evidence="2">Belongs to the amino acid-polyamine-organocation (APC) superfamily. Amino acid transporter (AAT) (TC 2.A.3.1) family.</text>
</comment>
<keyword evidence="12" id="KW-1185">Reference proteome</keyword>
<evidence type="ECO:0000313" key="11">
    <source>
        <dbReference type="EMBL" id="GEB47935.1"/>
    </source>
</evidence>
<feature type="region of interest" description="Disordered" evidence="8">
    <location>
        <begin position="457"/>
        <end position="481"/>
    </location>
</feature>
<feature type="transmembrane region" description="Helical" evidence="9">
    <location>
        <begin position="401"/>
        <end position="424"/>
    </location>
</feature>
<comment type="subcellular location">
    <subcellularLocation>
        <location evidence="1">Membrane</location>
        <topology evidence="1">Multi-pass membrane protein</topology>
    </subcellularLocation>
</comment>
<dbReference type="GO" id="GO:0016020">
    <property type="term" value="C:membrane"/>
    <property type="evidence" value="ECO:0007669"/>
    <property type="project" value="UniProtKB-SubCell"/>
</dbReference>
<feature type="transmembrane region" description="Helical" evidence="9">
    <location>
        <begin position="360"/>
        <end position="380"/>
    </location>
</feature>
<dbReference type="EMBL" id="BJMM01000002">
    <property type="protein sequence ID" value="GEB47935.1"/>
    <property type="molecule type" value="Genomic_DNA"/>
</dbReference>
<dbReference type="GO" id="GO:0055085">
    <property type="term" value="P:transmembrane transport"/>
    <property type="evidence" value="ECO:0007669"/>
    <property type="project" value="InterPro"/>
</dbReference>
<evidence type="ECO:0000256" key="2">
    <source>
        <dbReference type="ARBA" id="ARBA00008583"/>
    </source>
</evidence>
<dbReference type="Gene3D" id="1.20.1740.10">
    <property type="entry name" value="Amino acid/polyamine transporter I"/>
    <property type="match status" value="1"/>
</dbReference>
<protein>
    <submittedName>
        <fullName evidence="11">GABA permease</fullName>
    </submittedName>
</protein>
<feature type="transmembrane region" description="Helical" evidence="9">
    <location>
        <begin position="159"/>
        <end position="180"/>
    </location>
</feature>
<evidence type="ECO:0000256" key="7">
    <source>
        <dbReference type="ARBA" id="ARBA00023136"/>
    </source>
</evidence>